<name>A0A841U7H4_9BACL</name>
<protein>
    <submittedName>
        <fullName evidence="7">Glycosyltransferase</fullName>
    </submittedName>
</protein>
<accession>A0A841U7H4</accession>
<proteinExistence type="inferred from homology"/>
<dbReference type="InterPro" id="IPR009695">
    <property type="entry name" value="Diacylglyc_glucosyltr_N"/>
</dbReference>
<dbReference type="Pfam" id="PF06925">
    <property type="entry name" value="MGDG_synth"/>
    <property type="match status" value="1"/>
</dbReference>
<dbReference type="GO" id="GO:0009247">
    <property type="term" value="P:glycolipid biosynthetic process"/>
    <property type="evidence" value="ECO:0007669"/>
    <property type="project" value="InterPro"/>
</dbReference>
<keyword evidence="4 7" id="KW-0808">Transferase</keyword>
<dbReference type="GO" id="GO:0016758">
    <property type="term" value="F:hexosyltransferase activity"/>
    <property type="evidence" value="ECO:0007669"/>
    <property type="project" value="InterPro"/>
</dbReference>
<evidence type="ECO:0000259" key="5">
    <source>
        <dbReference type="Pfam" id="PF04101"/>
    </source>
</evidence>
<evidence type="ECO:0000313" key="7">
    <source>
        <dbReference type="EMBL" id="MBB6694978.1"/>
    </source>
</evidence>
<comment type="similarity">
    <text evidence="2">Belongs to the glycosyltransferase 28 family.</text>
</comment>
<dbReference type="GO" id="GO:0016020">
    <property type="term" value="C:membrane"/>
    <property type="evidence" value="ECO:0007669"/>
    <property type="project" value="UniProtKB-SubCell"/>
</dbReference>
<dbReference type="InterPro" id="IPR007235">
    <property type="entry name" value="Glyco_trans_28_C"/>
</dbReference>
<feature type="domain" description="Diacylglycerol glucosyltransferase N-terminal" evidence="6">
    <location>
        <begin position="19"/>
        <end position="181"/>
    </location>
</feature>
<evidence type="ECO:0000256" key="1">
    <source>
        <dbReference type="ARBA" id="ARBA00004370"/>
    </source>
</evidence>
<sequence>MKTTDRRILILYAKFGDGHYQAAQALKRGFEETGLARAVLFDPFGEAYPTLNRWCQAVYYFSTSHLPAAYGFGYSLTDRIPSSSPVGEWLHSLGSAKLAGMLNRLQPDAVVQTFPLLAMSHLRRRTGLRLPTFTVLTDYVPHSRWIHEETDRYFVATEELGRQLADAGAREEAIRVSGIPIRRAFIGGALRDRIKEREAAERAGKFVLVMAGAYGVSGEAGMLTRELLKREDCSVLLICGKNAKLEQQMRARFARESRVRVFGFVERIDRLMAKASCMITKAGGITLSEAASIGLPVVVYRPIPGQEHGNALYWERQGKLTIARDPDELLEQTARWLAASGEDAPGRASGRGLPSATEVIADEILAYLERSAAPSLELIPRPGRRNWLKALLHPNGV</sequence>
<keyword evidence="3" id="KW-0328">Glycosyltransferase</keyword>
<evidence type="ECO:0000256" key="3">
    <source>
        <dbReference type="ARBA" id="ARBA00022676"/>
    </source>
</evidence>
<evidence type="ECO:0000256" key="2">
    <source>
        <dbReference type="ARBA" id="ARBA00006962"/>
    </source>
</evidence>
<dbReference type="InterPro" id="IPR050519">
    <property type="entry name" value="Glycosyltransf_28_UgtP"/>
</dbReference>
<dbReference type="Pfam" id="PF04101">
    <property type="entry name" value="Glyco_tran_28_C"/>
    <property type="match status" value="1"/>
</dbReference>
<feature type="domain" description="Glycosyl transferase family 28 C-terminal" evidence="5">
    <location>
        <begin position="229"/>
        <end position="321"/>
    </location>
</feature>
<dbReference type="PANTHER" id="PTHR43025">
    <property type="entry name" value="MONOGALACTOSYLDIACYLGLYCEROL SYNTHASE"/>
    <property type="match status" value="1"/>
</dbReference>
<keyword evidence="8" id="KW-1185">Reference proteome</keyword>
<reference evidence="7 8" key="1">
    <citation type="submission" date="2020-08" db="EMBL/GenBank/DDBJ databases">
        <title>Cohnella phylogeny.</title>
        <authorList>
            <person name="Dunlap C."/>
        </authorList>
    </citation>
    <scope>NUCLEOTIDE SEQUENCE [LARGE SCALE GENOMIC DNA]</scope>
    <source>
        <strain evidence="7 8">DSM 25239</strain>
    </source>
</reference>
<dbReference type="PANTHER" id="PTHR43025:SF3">
    <property type="entry name" value="MONOGALACTOSYLDIACYLGLYCEROL SYNTHASE 1, CHLOROPLASTIC"/>
    <property type="match status" value="1"/>
</dbReference>
<comment type="caution">
    <text evidence="7">The sequence shown here is derived from an EMBL/GenBank/DDBJ whole genome shotgun (WGS) entry which is preliminary data.</text>
</comment>
<comment type="subcellular location">
    <subcellularLocation>
        <location evidence="1">Membrane</location>
    </subcellularLocation>
</comment>
<evidence type="ECO:0000313" key="8">
    <source>
        <dbReference type="Proteomes" id="UP000553776"/>
    </source>
</evidence>
<dbReference type="AlphaFoldDB" id="A0A841U7H4"/>
<dbReference type="SUPFAM" id="SSF53756">
    <property type="entry name" value="UDP-Glycosyltransferase/glycogen phosphorylase"/>
    <property type="match status" value="1"/>
</dbReference>
<dbReference type="EMBL" id="JACJVR010000110">
    <property type="protein sequence ID" value="MBB6694978.1"/>
    <property type="molecule type" value="Genomic_DNA"/>
</dbReference>
<evidence type="ECO:0000259" key="6">
    <source>
        <dbReference type="Pfam" id="PF06925"/>
    </source>
</evidence>
<organism evidence="7 8">
    <name type="scientific">Cohnella xylanilytica</name>
    <dbReference type="NCBI Taxonomy" id="557555"/>
    <lineage>
        <taxon>Bacteria</taxon>
        <taxon>Bacillati</taxon>
        <taxon>Bacillota</taxon>
        <taxon>Bacilli</taxon>
        <taxon>Bacillales</taxon>
        <taxon>Paenibacillaceae</taxon>
        <taxon>Cohnella</taxon>
    </lineage>
</organism>
<dbReference type="Gene3D" id="3.40.50.2000">
    <property type="entry name" value="Glycogen Phosphorylase B"/>
    <property type="match status" value="1"/>
</dbReference>
<evidence type="ECO:0000256" key="4">
    <source>
        <dbReference type="ARBA" id="ARBA00022679"/>
    </source>
</evidence>
<dbReference type="RefSeq" id="WP_185138938.1">
    <property type="nucleotide sequence ID" value="NZ_JACJVR010000110.1"/>
</dbReference>
<dbReference type="Proteomes" id="UP000553776">
    <property type="component" value="Unassembled WGS sequence"/>
</dbReference>
<gene>
    <name evidence="7" type="ORF">H7B90_26645</name>
</gene>